<feature type="transmembrane region" description="Helical" evidence="8">
    <location>
        <begin position="67"/>
        <end position="89"/>
    </location>
</feature>
<sequence length="402" mass="44614">MEKFSAYRVQSTLELAFRFEPHELSISEPYRDVFQPFLTPVPPLGSDLLAKLTLPLGYAIGILRTTLVILFIPVYIVLIQGVCLIFAPIPRLHQAISHLLTAIITRAVLLLLGFFWIPVEHVKRKRGRGQSETQSWRPRAGDIIVSNWVSWIELLWLAFRFNPIFVLPVSDTIPASVHSSQTSVPITHTPGRRTGTGSANIQSPRKVASVPIPIVGFRRVSLLSMIGLTGQVPSFGFSESGSSPSTLEDLRKAADRPIVVFPECTTSNGRGLLRFAKVFHQEVPVKNYQIFIMCVRYDPPTSMAPTLTLSIPSTSLNPLPHLFTIAASITPPTISIRLLAPSESPSSQLFIVSEIITDHAHNEDQLTEVCAALIAQIGKMKRTGMGWEDKASFLEFYRGKRK</sequence>
<evidence type="ECO:0000256" key="7">
    <source>
        <dbReference type="SAM" id="MobiDB-lite"/>
    </source>
</evidence>
<evidence type="ECO:0000256" key="3">
    <source>
        <dbReference type="ARBA" id="ARBA00022989"/>
    </source>
</evidence>
<proteinExistence type="predicted"/>
<gene>
    <name evidence="9" type="ORF">Hypma_010306</name>
</gene>
<keyword evidence="2 8" id="KW-0812">Transmembrane</keyword>
<keyword evidence="4" id="KW-0443">Lipid metabolism</keyword>
<dbReference type="PANTHER" id="PTHR23063:SF60">
    <property type="entry name" value="LYSOPHOSPHATIDIC ACID:OLEOYL-COA ACYLTRANSFERASE 1"/>
    <property type="match status" value="1"/>
</dbReference>
<dbReference type="AlphaFoldDB" id="A0A369JML9"/>
<feature type="region of interest" description="Disordered" evidence="7">
    <location>
        <begin position="181"/>
        <end position="202"/>
    </location>
</feature>
<name>A0A369JML9_HYPMA</name>
<keyword evidence="10" id="KW-1185">Reference proteome</keyword>
<dbReference type="GO" id="GO:0006629">
    <property type="term" value="P:lipid metabolic process"/>
    <property type="evidence" value="ECO:0007669"/>
    <property type="project" value="UniProtKB-KW"/>
</dbReference>
<dbReference type="GO" id="GO:0016746">
    <property type="term" value="F:acyltransferase activity"/>
    <property type="evidence" value="ECO:0007669"/>
    <property type="project" value="UniProtKB-KW"/>
</dbReference>
<evidence type="ECO:0000313" key="9">
    <source>
        <dbReference type="EMBL" id="RDB22460.1"/>
    </source>
</evidence>
<comment type="caution">
    <text evidence="9">The sequence shown here is derived from an EMBL/GenBank/DDBJ whole genome shotgun (WGS) entry which is preliminary data.</text>
</comment>
<dbReference type="InParanoid" id="A0A369JML9"/>
<evidence type="ECO:0000256" key="6">
    <source>
        <dbReference type="ARBA" id="ARBA00023315"/>
    </source>
</evidence>
<dbReference type="OrthoDB" id="272512at2759"/>
<reference evidence="9" key="1">
    <citation type="submission" date="2018-04" db="EMBL/GenBank/DDBJ databases">
        <title>Whole genome sequencing of Hypsizygus marmoreus.</title>
        <authorList>
            <person name="Choi I.-G."/>
            <person name="Min B."/>
            <person name="Kim J.-G."/>
            <person name="Kim S."/>
            <person name="Oh Y.-L."/>
            <person name="Kong W.-S."/>
            <person name="Park H."/>
            <person name="Jeong J."/>
            <person name="Song E.-S."/>
        </authorList>
    </citation>
    <scope>NUCLEOTIDE SEQUENCE [LARGE SCALE GENOMIC DNA]</scope>
    <source>
        <strain evidence="9">51987-8</strain>
    </source>
</reference>
<evidence type="ECO:0000313" key="10">
    <source>
        <dbReference type="Proteomes" id="UP000076154"/>
    </source>
</evidence>
<evidence type="ECO:0000256" key="1">
    <source>
        <dbReference type="ARBA" id="ARBA00022679"/>
    </source>
</evidence>
<dbReference type="Proteomes" id="UP000076154">
    <property type="component" value="Unassembled WGS sequence"/>
</dbReference>
<keyword evidence="3 8" id="KW-1133">Transmembrane helix</keyword>
<evidence type="ECO:0000256" key="5">
    <source>
        <dbReference type="ARBA" id="ARBA00023136"/>
    </source>
</evidence>
<dbReference type="FunCoup" id="A0A369JML9">
    <property type="interactions" value="53"/>
</dbReference>
<keyword evidence="1" id="KW-0808">Transferase</keyword>
<accession>A0A369JML9</accession>
<feature type="transmembrane region" description="Helical" evidence="8">
    <location>
        <begin position="95"/>
        <end position="119"/>
    </location>
</feature>
<evidence type="ECO:0000256" key="4">
    <source>
        <dbReference type="ARBA" id="ARBA00023098"/>
    </source>
</evidence>
<keyword evidence="5 8" id="KW-0472">Membrane</keyword>
<dbReference type="EMBL" id="LUEZ02000049">
    <property type="protein sequence ID" value="RDB22460.1"/>
    <property type="molecule type" value="Genomic_DNA"/>
</dbReference>
<dbReference type="STRING" id="39966.A0A369JML9"/>
<keyword evidence="6" id="KW-0012">Acyltransferase</keyword>
<evidence type="ECO:0000256" key="8">
    <source>
        <dbReference type="SAM" id="Phobius"/>
    </source>
</evidence>
<dbReference type="PANTHER" id="PTHR23063">
    <property type="entry name" value="PHOSPHOLIPID ACYLTRANSFERASE"/>
    <property type="match status" value="1"/>
</dbReference>
<evidence type="ECO:0008006" key="11">
    <source>
        <dbReference type="Google" id="ProtNLM"/>
    </source>
</evidence>
<organism evidence="9 10">
    <name type="scientific">Hypsizygus marmoreus</name>
    <name type="common">White beech mushroom</name>
    <name type="synonym">Agaricus marmoreus</name>
    <dbReference type="NCBI Taxonomy" id="39966"/>
    <lineage>
        <taxon>Eukaryota</taxon>
        <taxon>Fungi</taxon>
        <taxon>Dikarya</taxon>
        <taxon>Basidiomycota</taxon>
        <taxon>Agaricomycotina</taxon>
        <taxon>Agaricomycetes</taxon>
        <taxon>Agaricomycetidae</taxon>
        <taxon>Agaricales</taxon>
        <taxon>Tricholomatineae</taxon>
        <taxon>Lyophyllaceae</taxon>
        <taxon>Hypsizygus</taxon>
    </lineage>
</organism>
<protein>
    <recommendedName>
        <fullName evidence="11">Phospholipid/glycerol acyltransferase domain-containing protein</fullName>
    </recommendedName>
</protein>
<evidence type="ECO:0000256" key="2">
    <source>
        <dbReference type="ARBA" id="ARBA00022692"/>
    </source>
</evidence>